<dbReference type="PANTHER" id="PTHR40050">
    <property type="entry name" value="INNER SPORE COAT PROTEIN H"/>
    <property type="match status" value="1"/>
</dbReference>
<sequence>MHGNALAPRMNFNLAKQTIPNALFLLVAFSWLAVVTTPVAAQGPPGGGPPGGPNEEKVELMDQFDADENGVLDKRERAKARKFLKSNEPAAGNRGQRGGRRGPPGEGQGQPGGPGFDGPPGGGPPGGGFPPFGGPPGFGPPGGGRGGPPGGGPGGMSTPKGTQGERVLARKVENYPDAELYDPSVLRTLFLKFENSDWEEELAAFKRTDVEVPALLTVDGKEYPQVGVRFRGASSYFSIPAGNKRSLNLSVDLVDEDQRLYGYRTLNLLNCNGDPTMMSSLLYSKFARKQIAAPKVNFVRVVINGRDWGIYANAQQFNKDLLEENYGSKKGARWKVSGSPRGDGGLRYLGEDIEPYRERFEIKSKDKDSSWKDLIELCKILNETPAEQLVEKLDPILDIDGVLWFLAVDVAVVNSDGYWTRASDYSIYQNKEGKFHILPHDMNEAFREGHGGPGGARGGRGGFGFGFGQPGTGENQADRGRRDERGRGDDPRQRERGGRGRGEGPQDRGRGEGGQQRGPGGGGGGHGGVELDPLVGLENDRMPLRSKLLANEELRQKYLKYIGMIAKDLKWENMEPTVSAARKLIQDQVKKDTRKLMTYEQFLEATDPEKGTLRTFCEKRSAYLLGREDIQAVLK</sequence>
<protein>
    <submittedName>
        <fullName evidence="2">CotH protein</fullName>
    </submittedName>
</protein>
<reference evidence="2 3" key="1">
    <citation type="submission" date="2019-08" db="EMBL/GenBank/DDBJ databases">
        <title>Deep-cultivation of Planctomycetes and their phenomic and genomic characterization uncovers novel biology.</title>
        <authorList>
            <person name="Wiegand S."/>
            <person name="Jogler M."/>
            <person name="Boedeker C."/>
            <person name="Pinto D."/>
            <person name="Vollmers J."/>
            <person name="Rivas-Marin E."/>
            <person name="Kohn T."/>
            <person name="Peeters S.H."/>
            <person name="Heuer A."/>
            <person name="Rast P."/>
            <person name="Oberbeckmann S."/>
            <person name="Bunk B."/>
            <person name="Jeske O."/>
            <person name="Meyerdierks A."/>
            <person name="Storesund J.E."/>
            <person name="Kallscheuer N."/>
            <person name="Luecker S."/>
            <person name="Lage O.M."/>
            <person name="Pohl T."/>
            <person name="Merkel B.J."/>
            <person name="Hornburger P."/>
            <person name="Mueller R.-W."/>
            <person name="Bruemmer F."/>
            <person name="Labrenz M."/>
            <person name="Spormann A.M."/>
            <person name="Op den Camp H."/>
            <person name="Overmann J."/>
            <person name="Amann R."/>
            <person name="Jetten M.S.M."/>
            <person name="Mascher T."/>
            <person name="Medema M.H."/>
            <person name="Devos D.P."/>
            <person name="Kaster A.-K."/>
            <person name="Ovreas L."/>
            <person name="Rohde M."/>
            <person name="Galperin M.Y."/>
            <person name="Jogler C."/>
        </authorList>
    </citation>
    <scope>NUCLEOTIDE SEQUENCE [LARGE SCALE GENOMIC DNA]</scope>
    <source>
        <strain evidence="2 3">FC18</strain>
    </source>
</reference>
<feature type="compositionally biased region" description="Basic and acidic residues" evidence="1">
    <location>
        <begin position="476"/>
        <end position="511"/>
    </location>
</feature>
<dbReference type="STRING" id="980251.GCA_001642875_02315"/>
<dbReference type="AlphaFoldDB" id="A0A5B9P6U7"/>
<feature type="compositionally biased region" description="Gly residues" evidence="1">
    <location>
        <begin position="512"/>
        <end position="528"/>
    </location>
</feature>
<organism evidence="2 3">
    <name type="scientific">Mariniblastus fucicola</name>
    <dbReference type="NCBI Taxonomy" id="980251"/>
    <lineage>
        <taxon>Bacteria</taxon>
        <taxon>Pseudomonadati</taxon>
        <taxon>Planctomycetota</taxon>
        <taxon>Planctomycetia</taxon>
        <taxon>Pirellulales</taxon>
        <taxon>Pirellulaceae</taxon>
        <taxon>Mariniblastus</taxon>
    </lineage>
</organism>
<feature type="compositionally biased region" description="Gly residues" evidence="1">
    <location>
        <begin position="140"/>
        <end position="155"/>
    </location>
</feature>
<dbReference type="Pfam" id="PF08757">
    <property type="entry name" value="CotH"/>
    <property type="match status" value="2"/>
</dbReference>
<evidence type="ECO:0000313" key="2">
    <source>
        <dbReference type="EMBL" id="QEG20650.1"/>
    </source>
</evidence>
<feature type="compositionally biased region" description="Gly residues" evidence="1">
    <location>
        <begin position="101"/>
        <end position="131"/>
    </location>
</feature>
<accession>A0A5B9P6U7</accession>
<keyword evidence="3" id="KW-1185">Reference proteome</keyword>
<dbReference type="InterPro" id="IPR014867">
    <property type="entry name" value="Spore_coat_CotH_CotH2/3/7"/>
</dbReference>
<gene>
    <name evidence="2" type="ORF">MFFC18_05000</name>
</gene>
<feature type="region of interest" description="Disordered" evidence="1">
    <location>
        <begin position="444"/>
        <end position="534"/>
    </location>
</feature>
<evidence type="ECO:0000256" key="1">
    <source>
        <dbReference type="SAM" id="MobiDB-lite"/>
    </source>
</evidence>
<dbReference type="PANTHER" id="PTHR40050:SF1">
    <property type="entry name" value="INNER SPORE COAT PROTEIN H"/>
    <property type="match status" value="1"/>
</dbReference>
<name>A0A5B9P6U7_9BACT</name>
<proteinExistence type="predicted"/>
<dbReference type="Proteomes" id="UP000322214">
    <property type="component" value="Chromosome"/>
</dbReference>
<feature type="region of interest" description="Disordered" evidence="1">
    <location>
        <begin position="42"/>
        <end position="165"/>
    </location>
</feature>
<feature type="compositionally biased region" description="Gly residues" evidence="1">
    <location>
        <begin position="451"/>
        <end position="471"/>
    </location>
</feature>
<dbReference type="EMBL" id="CP042912">
    <property type="protein sequence ID" value="QEG20650.1"/>
    <property type="molecule type" value="Genomic_DNA"/>
</dbReference>
<evidence type="ECO:0000313" key="3">
    <source>
        <dbReference type="Proteomes" id="UP000322214"/>
    </source>
</evidence>
<dbReference type="KEGG" id="mff:MFFC18_05000"/>